<organism evidence="15 16">
    <name type="scientific">Gasterosteus aculeatus aculeatus</name>
    <name type="common">three-spined stickleback</name>
    <dbReference type="NCBI Taxonomy" id="481459"/>
    <lineage>
        <taxon>Eukaryota</taxon>
        <taxon>Metazoa</taxon>
        <taxon>Chordata</taxon>
        <taxon>Craniata</taxon>
        <taxon>Vertebrata</taxon>
        <taxon>Euteleostomi</taxon>
        <taxon>Actinopterygii</taxon>
        <taxon>Neopterygii</taxon>
        <taxon>Teleostei</taxon>
        <taxon>Neoteleostei</taxon>
        <taxon>Acanthomorphata</taxon>
        <taxon>Eupercaria</taxon>
        <taxon>Perciformes</taxon>
        <taxon>Cottioidei</taxon>
        <taxon>Gasterosteales</taxon>
        <taxon>Gasterosteidae</taxon>
        <taxon>Gasterosteus</taxon>
    </lineage>
</organism>
<comment type="similarity">
    <text evidence="1">Belongs to the beta type-B retroviral polymerase family. HERV class-II K(HML-2) pol subfamily.</text>
</comment>
<evidence type="ECO:0000256" key="5">
    <source>
        <dbReference type="ARBA" id="ARBA00022722"/>
    </source>
</evidence>
<dbReference type="InterPro" id="IPR043502">
    <property type="entry name" value="DNA/RNA_pol_sf"/>
</dbReference>
<feature type="domain" description="Reverse transcriptase" evidence="13">
    <location>
        <begin position="373"/>
        <end position="561"/>
    </location>
</feature>
<evidence type="ECO:0000256" key="3">
    <source>
        <dbReference type="ARBA" id="ARBA00022679"/>
    </source>
</evidence>
<name>A0AAQ4Q8Y8_GASAC</name>
<evidence type="ECO:0000256" key="9">
    <source>
        <dbReference type="ARBA" id="ARBA00022884"/>
    </source>
</evidence>
<dbReference type="AlphaFoldDB" id="A0AAQ4Q8Y8"/>
<dbReference type="PROSITE" id="PS50994">
    <property type="entry name" value="INTEGRASE"/>
    <property type="match status" value="1"/>
</dbReference>
<dbReference type="InterPro" id="IPR021109">
    <property type="entry name" value="Peptidase_aspartic_dom_sf"/>
</dbReference>
<dbReference type="InterPro" id="IPR051320">
    <property type="entry name" value="Viral_Replic_Matur_Polypro"/>
</dbReference>
<evidence type="ECO:0000313" key="16">
    <source>
        <dbReference type="Proteomes" id="UP000007635"/>
    </source>
</evidence>
<keyword evidence="10" id="KW-0229">DNA integration</keyword>
<sequence length="1071" mass="117983">MFSSDAYKDMPTTRVIVEGKEMTFLVDSGATHSVIQEKYFPNQKMSGLYVYSQGASGLTVTEKFTAPMTSVHSDETDLNPDIKVKHSFLLSSLSPINLMGRDLMCTYGICLTSSPDGLKVVRRRAALQMVQKAPSNPLFVYQWWIPIDDARRLSQAGEARVSPYADRMNPEHLHCTTYVSEGPDGSSEETFFEALNDAIACSTLYWSTCKPAVSISLSPTQKELFQVPSSHPHVSLSKGRLDQWRDLGPFVAQCESLTDWEETIDPLVLRSASTGFHRTHCVLLTSACRSVYVFYEHNDKVETFLTTPTSISPALASVPQTLWVAHKYDVDLINNCQPVVITPHSDFRPHKHQYPLRQEAIDGITPVFNSLLEAGVIVPCPDSPVRTPIFPVKKIRDAGKPTEWRFVQELKAVNAAVHARAPNVPNPYTILAQIPPEAKWFSVVDLSNAFFSVPVDKDSQFWFAFNFNGKPYTFTHLCQGYTESPTIYNDALRESLESVTLSPGSALLQYVDDCLIAAPNQAQCQTDTLKLFKHLAKEGQKASFSKLQFVSRNVRFLGHDISGEGKTLSRKRIAAIVSIPKPNTKKQMMSFLGMCSYCRSFIPNYSQMEHPLSNLIHGKNLTAHNKIIWTEEGLAAFTQIKCALQTPPTLGLPNPNKPFTQTVDERLGCLTSVLLQPHGDKLRPVAYFSAKLDPVAAGLPQCLRAVAAALTASRDIVGYAPLTLLVPHTVSLILLEQKSSHLSADKSDGKPILHHTLIAELLESILLPTAIAVCKCAAHTSNTDDVSQGNARADLAAKAAALLPLPTTCALMCSEKLVPSSLTAMQLLSTPDERRLWSTSGCVYTNGFWTGPDGKPCLPKHYFAHYAKLTHGLDHVSKGGMLPALNETWFTKGFTAYAQKFCSGCVTCSTHNVGRPVGVSSQAAHPPPTRPFEHIMMDFVELSPSEGKKHCLVMADMFSKWVEVFPSSKQTSATAAKALISEIIPRWGIPSKILTIDNGSHFVNQAITELSAYLGIDLKTHCAYHPASGGAVERENGTLKTKLAKCCADKGLPWTKALPLVLMYMRMRKRT</sequence>
<proteinExistence type="inferred from homology"/>
<evidence type="ECO:0000256" key="2">
    <source>
        <dbReference type="ARBA" id="ARBA00012180"/>
    </source>
</evidence>
<dbReference type="Gene3D" id="1.10.340.70">
    <property type="match status" value="1"/>
</dbReference>
<dbReference type="Gene3D" id="3.10.10.10">
    <property type="entry name" value="HIV Type 1 Reverse Transcriptase, subunit A, domain 1"/>
    <property type="match status" value="1"/>
</dbReference>
<evidence type="ECO:0000259" key="14">
    <source>
        <dbReference type="PROSITE" id="PS50994"/>
    </source>
</evidence>
<dbReference type="Gene3D" id="3.30.70.270">
    <property type="match status" value="2"/>
</dbReference>
<evidence type="ECO:0000256" key="4">
    <source>
        <dbReference type="ARBA" id="ARBA00022695"/>
    </source>
</evidence>
<dbReference type="Gene3D" id="3.10.20.370">
    <property type="match status" value="1"/>
</dbReference>
<dbReference type="InterPro" id="IPR036397">
    <property type="entry name" value="RNaseH_sf"/>
</dbReference>
<dbReference type="GO" id="GO:0004190">
    <property type="term" value="F:aspartic-type endopeptidase activity"/>
    <property type="evidence" value="ECO:0007669"/>
    <property type="project" value="InterPro"/>
</dbReference>
<dbReference type="SUPFAM" id="SSF56672">
    <property type="entry name" value="DNA/RNA polymerases"/>
    <property type="match status" value="1"/>
</dbReference>
<dbReference type="GO" id="GO:0004523">
    <property type="term" value="F:RNA-DNA hybrid ribonuclease activity"/>
    <property type="evidence" value="ECO:0007669"/>
    <property type="project" value="UniProtKB-EC"/>
</dbReference>
<dbReference type="SUPFAM" id="SSF53098">
    <property type="entry name" value="Ribonuclease H-like"/>
    <property type="match status" value="1"/>
</dbReference>
<reference evidence="15 16" key="1">
    <citation type="journal article" date="2021" name="G3 (Bethesda)">
        <title>Improved contiguity of the threespine stickleback genome using long-read sequencing.</title>
        <authorList>
            <person name="Nath S."/>
            <person name="Shaw D.E."/>
            <person name="White M.A."/>
        </authorList>
    </citation>
    <scope>NUCLEOTIDE SEQUENCE [LARGE SCALE GENOMIC DNA]</scope>
    <source>
        <strain evidence="15 16">Lake Benthic</strain>
    </source>
</reference>
<keyword evidence="5" id="KW-0540">Nuclease</keyword>
<dbReference type="InterPro" id="IPR001995">
    <property type="entry name" value="Peptidase_A2_cat"/>
</dbReference>
<keyword evidence="8" id="KW-0460">Magnesium</keyword>
<dbReference type="GO" id="GO:0003723">
    <property type="term" value="F:RNA binding"/>
    <property type="evidence" value="ECO:0007669"/>
    <property type="project" value="UniProtKB-KW"/>
</dbReference>
<keyword evidence="9" id="KW-0694">RNA-binding</keyword>
<dbReference type="GO" id="GO:0003964">
    <property type="term" value="F:RNA-directed DNA polymerase activity"/>
    <property type="evidence" value="ECO:0007669"/>
    <property type="project" value="UniProtKB-KW"/>
</dbReference>
<dbReference type="Ensembl" id="ENSGACT00000077150.1">
    <property type="protein sequence ID" value="ENSGACP00000047679.1"/>
    <property type="gene ID" value="ENSGACG00000028122.1"/>
</dbReference>
<dbReference type="InterPro" id="IPR041577">
    <property type="entry name" value="RT_RNaseH_2"/>
</dbReference>
<dbReference type="PANTHER" id="PTHR33064">
    <property type="entry name" value="POL PROTEIN"/>
    <property type="match status" value="1"/>
</dbReference>
<dbReference type="Pfam" id="PF00077">
    <property type="entry name" value="RVP"/>
    <property type="match status" value="1"/>
</dbReference>
<dbReference type="InterPro" id="IPR001584">
    <property type="entry name" value="Integrase_cat-core"/>
</dbReference>
<dbReference type="PROSITE" id="PS50878">
    <property type="entry name" value="RT_POL"/>
    <property type="match status" value="1"/>
</dbReference>
<reference evidence="15" key="3">
    <citation type="submission" date="2025-09" db="UniProtKB">
        <authorList>
            <consortium name="Ensembl"/>
        </authorList>
    </citation>
    <scope>IDENTIFICATION</scope>
</reference>
<feature type="domain" description="Integrase catalytic" evidence="14">
    <location>
        <begin position="927"/>
        <end position="1071"/>
    </location>
</feature>
<keyword evidence="3" id="KW-0808">Transferase</keyword>
<protein>
    <recommendedName>
        <fullName evidence="2">ribonuclease H</fullName>
        <ecNumber evidence="2">3.1.26.4</ecNumber>
    </recommendedName>
</protein>
<evidence type="ECO:0000256" key="8">
    <source>
        <dbReference type="ARBA" id="ARBA00022842"/>
    </source>
</evidence>
<evidence type="ECO:0000259" key="12">
    <source>
        <dbReference type="PROSITE" id="PS50175"/>
    </source>
</evidence>
<keyword evidence="4" id="KW-0548">Nucleotidyltransferase</keyword>
<keyword evidence="11" id="KW-0695">RNA-directed DNA polymerase</keyword>
<keyword evidence="16" id="KW-1185">Reference proteome</keyword>
<dbReference type="InterPro" id="IPR012337">
    <property type="entry name" value="RNaseH-like_sf"/>
</dbReference>
<dbReference type="PANTHER" id="PTHR33064:SF37">
    <property type="entry name" value="RIBONUCLEASE H"/>
    <property type="match status" value="1"/>
</dbReference>
<dbReference type="Proteomes" id="UP000007635">
    <property type="component" value="Chromosome Y"/>
</dbReference>
<reference evidence="15" key="2">
    <citation type="submission" date="2025-08" db="UniProtKB">
        <authorList>
            <consortium name="Ensembl"/>
        </authorList>
    </citation>
    <scope>IDENTIFICATION</scope>
</reference>
<dbReference type="InterPro" id="IPR001969">
    <property type="entry name" value="Aspartic_peptidase_AS"/>
</dbReference>
<keyword evidence="7" id="KW-0378">Hydrolase</keyword>
<dbReference type="EC" id="3.1.26.4" evidence="2"/>
<dbReference type="InterPro" id="IPR018061">
    <property type="entry name" value="Retropepsins"/>
</dbReference>
<evidence type="ECO:0000256" key="11">
    <source>
        <dbReference type="ARBA" id="ARBA00022918"/>
    </source>
</evidence>
<dbReference type="GO" id="GO:0015074">
    <property type="term" value="P:DNA integration"/>
    <property type="evidence" value="ECO:0007669"/>
    <property type="project" value="UniProtKB-KW"/>
</dbReference>
<dbReference type="Pfam" id="PF00078">
    <property type="entry name" value="RVT_1"/>
    <property type="match status" value="1"/>
</dbReference>
<evidence type="ECO:0000256" key="1">
    <source>
        <dbReference type="ARBA" id="ARBA00010879"/>
    </source>
</evidence>
<dbReference type="Pfam" id="PF17919">
    <property type="entry name" value="RT_RNaseH_2"/>
    <property type="match status" value="1"/>
</dbReference>
<feature type="domain" description="Peptidase A2" evidence="12">
    <location>
        <begin position="22"/>
        <end position="103"/>
    </location>
</feature>
<dbReference type="InterPro" id="IPR043128">
    <property type="entry name" value="Rev_trsase/Diguanyl_cyclase"/>
</dbReference>
<dbReference type="FunFam" id="3.30.70.270:FF:000020">
    <property type="entry name" value="Transposon Tf2-6 polyprotein-like Protein"/>
    <property type="match status" value="1"/>
</dbReference>
<dbReference type="Gene3D" id="3.30.420.10">
    <property type="entry name" value="Ribonuclease H-like superfamily/Ribonuclease H"/>
    <property type="match status" value="1"/>
</dbReference>
<dbReference type="Gene3D" id="2.40.70.10">
    <property type="entry name" value="Acid Proteases"/>
    <property type="match status" value="1"/>
</dbReference>
<evidence type="ECO:0000256" key="6">
    <source>
        <dbReference type="ARBA" id="ARBA00022759"/>
    </source>
</evidence>
<keyword evidence="6" id="KW-0255">Endonuclease</keyword>
<dbReference type="InterPro" id="IPR000477">
    <property type="entry name" value="RT_dom"/>
</dbReference>
<dbReference type="PROSITE" id="PS50175">
    <property type="entry name" value="ASP_PROT_RETROV"/>
    <property type="match status" value="1"/>
</dbReference>
<accession>A0AAQ4Q8Y8</accession>
<dbReference type="PROSITE" id="PS00141">
    <property type="entry name" value="ASP_PROTEASE"/>
    <property type="match status" value="1"/>
</dbReference>
<evidence type="ECO:0000256" key="10">
    <source>
        <dbReference type="ARBA" id="ARBA00022908"/>
    </source>
</evidence>
<dbReference type="SUPFAM" id="SSF50630">
    <property type="entry name" value="Acid proteases"/>
    <property type="match status" value="1"/>
</dbReference>
<evidence type="ECO:0000259" key="13">
    <source>
        <dbReference type="PROSITE" id="PS50878"/>
    </source>
</evidence>
<dbReference type="Pfam" id="PF00665">
    <property type="entry name" value="rve"/>
    <property type="match status" value="1"/>
</dbReference>
<dbReference type="GO" id="GO:0006508">
    <property type="term" value="P:proteolysis"/>
    <property type="evidence" value="ECO:0007669"/>
    <property type="project" value="InterPro"/>
</dbReference>
<dbReference type="GeneTree" id="ENSGT00940000163417"/>
<evidence type="ECO:0000313" key="15">
    <source>
        <dbReference type="Ensembl" id="ENSGACP00000047679.1"/>
    </source>
</evidence>
<evidence type="ECO:0000256" key="7">
    <source>
        <dbReference type="ARBA" id="ARBA00022801"/>
    </source>
</evidence>